<gene>
    <name evidence="20" type="ORF">D3P08_07755</name>
</gene>
<keyword evidence="12 19" id="KW-0472">Membrane</keyword>
<feature type="transmembrane region" description="Helical" evidence="19">
    <location>
        <begin position="50"/>
        <end position="69"/>
    </location>
</feature>
<dbReference type="GO" id="GO:0046872">
    <property type="term" value="F:metal ion binding"/>
    <property type="evidence" value="ECO:0007669"/>
    <property type="project" value="UniProtKB-KW"/>
</dbReference>
<dbReference type="GO" id="GO:0005524">
    <property type="term" value="F:ATP binding"/>
    <property type="evidence" value="ECO:0007669"/>
    <property type="project" value="UniProtKB-KW"/>
</dbReference>
<dbReference type="InterPro" id="IPR033717">
    <property type="entry name" value="UDPK"/>
</dbReference>
<evidence type="ECO:0000256" key="12">
    <source>
        <dbReference type="ARBA" id="ARBA00023136"/>
    </source>
</evidence>
<comment type="similarity">
    <text evidence="2">Belongs to the bacterial diacylglycerol kinase family.</text>
</comment>
<dbReference type="Gene3D" id="1.10.287.3610">
    <property type="match status" value="1"/>
</dbReference>
<evidence type="ECO:0000256" key="9">
    <source>
        <dbReference type="ARBA" id="ARBA00022840"/>
    </source>
</evidence>
<comment type="caution">
    <text evidence="20">The sequence shown here is derived from an EMBL/GenBank/DDBJ whole genome shotgun (WGS) entry which is preliminary data.</text>
</comment>
<feature type="binding site" evidence="17">
    <location>
        <begin position="88"/>
        <end position="89"/>
    </location>
    <ligand>
        <name>ATP</name>
        <dbReference type="ChEBI" id="CHEBI:30616"/>
    </ligand>
</feature>
<keyword evidence="5" id="KW-0808">Transferase</keyword>
<dbReference type="OrthoDB" id="9789934at2"/>
<comment type="cofactor">
    <cofactor evidence="18">
        <name>Mg(2+)</name>
        <dbReference type="ChEBI" id="CHEBI:18420"/>
    </cofactor>
    <text evidence="18">Mn(2+), Zn(2+), Cd(2+) and Co(2+) support activity to lesser extents.</text>
</comment>
<organism evidence="20 21">
    <name type="scientific">Paenibacillus nanensis</name>
    <dbReference type="NCBI Taxonomy" id="393251"/>
    <lineage>
        <taxon>Bacteria</taxon>
        <taxon>Bacillati</taxon>
        <taxon>Bacillota</taxon>
        <taxon>Bacilli</taxon>
        <taxon>Bacillales</taxon>
        <taxon>Paenibacillaceae</taxon>
        <taxon>Paenibacillus</taxon>
    </lineage>
</organism>
<dbReference type="Pfam" id="PF01219">
    <property type="entry name" value="DAGK_prokar"/>
    <property type="match status" value="1"/>
</dbReference>
<dbReference type="CDD" id="cd14265">
    <property type="entry name" value="UDPK_IM_like"/>
    <property type="match status" value="1"/>
</dbReference>
<feature type="binding site" evidence="16">
    <location>
        <position position="63"/>
    </location>
    <ligand>
        <name>substrate</name>
    </ligand>
</feature>
<dbReference type="GO" id="GO:0005886">
    <property type="term" value="C:plasma membrane"/>
    <property type="evidence" value="ECO:0007669"/>
    <property type="project" value="UniProtKB-SubCell"/>
</dbReference>
<dbReference type="RefSeq" id="WP_119598919.1">
    <property type="nucleotide sequence ID" value="NZ_QXQA01000003.1"/>
</dbReference>
<feature type="binding site" evidence="17">
    <location>
        <position position="70"/>
    </location>
    <ligand>
        <name>ATP</name>
        <dbReference type="ChEBI" id="CHEBI:30616"/>
    </ligand>
</feature>
<evidence type="ECO:0000313" key="20">
    <source>
        <dbReference type="EMBL" id="RIX54129.1"/>
    </source>
</evidence>
<keyword evidence="14" id="KW-1208">Phospholipid metabolism</keyword>
<keyword evidence="11" id="KW-0443">Lipid metabolism</keyword>
<evidence type="ECO:0000256" key="19">
    <source>
        <dbReference type="SAM" id="Phobius"/>
    </source>
</evidence>
<evidence type="ECO:0000256" key="14">
    <source>
        <dbReference type="ARBA" id="ARBA00023264"/>
    </source>
</evidence>
<evidence type="ECO:0000256" key="2">
    <source>
        <dbReference type="ARBA" id="ARBA00005967"/>
    </source>
</evidence>
<evidence type="ECO:0000256" key="7">
    <source>
        <dbReference type="ARBA" id="ARBA00022741"/>
    </source>
</evidence>
<proteinExistence type="inferred from homology"/>
<feature type="binding site" evidence="18">
    <location>
        <position position="70"/>
    </location>
    <ligand>
        <name>a divalent metal cation</name>
        <dbReference type="ChEBI" id="CHEBI:60240"/>
    </ligand>
</feature>
<keyword evidence="6 19" id="KW-0812">Transmembrane</keyword>
<feature type="transmembrane region" description="Helical" evidence="19">
    <location>
        <begin position="90"/>
        <end position="115"/>
    </location>
</feature>
<evidence type="ECO:0000256" key="4">
    <source>
        <dbReference type="ARBA" id="ARBA00022516"/>
    </source>
</evidence>
<feature type="transmembrane region" description="Helical" evidence="19">
    <location>
        <begin position="25"/>
        <end position="44"/>
    </location>
</feature>
<evidence type="ECO:0000256" key="1">
    <source>
        <dbReference type="ARBA" id="ARBA00004651"/>
    </source>
</evidence>
<keyword evidence="7 17" id="KW-0547">Nucleotide-binding</keyword>
<comment type="subcellular location">
    <subcellularLocation>
        <location evidence="1">Cell membrane</location>
        <topology evidence="1">Multi-pass membrane protein</topology>
    </subcellularLocation>
</comment>
<dbReference type="InterPro" id="IPR036945">
    <property type="entry name" value="DAGK_sf"/>
</dbReference>
<keyword evidence="21" id="KW-1185">Reference proteome</keyword>
<accession>A0A3A1UZT3</accession>
<keyword evidence="8 20" id="KW-0418">Kinase</keyword>
<evidence type="ECO:0000256" key="5">
    <source>
        <dbReference type="ARBA" id="ARBA00022679"/>
    </source>
</evidence>
<dbReference type="EMBL" id="QXQA01000003">
    <property type="protein sequence ID" value="RIX54129.1"/>
    <property type="molecule type" value="Genomic_DNA"/>
</dbReference>
<feature type="binding site" evidence="17">
    <location>
        <position position="10"/>
    </location>
    <ligand>
        <name>ATP</name>
        <dbReference type="ChEBI" id="CHEBI:30616"/>
    </ligand>
</feature>
<keyword evidence="4" id="KW-0444">Lipid biosynthesis</keyword>
<evidence type="ECO:0000256" key="8">
    <source>
        <dbReference type="ARBA" id="ARBA00022777"/>
    </source>
</evidence>
<dbReference type="GO" id="GO:0016301">
    <property type="term" value="F:kinase activity"/>
    <property type="evidence" value="ECO:0007669"/>
    <property type="project" value="UniProtKB-KW"/>
</dbReference>
<keyword evidence="10 19" id="KW-1133">Transmembrane helix</keyword>
<evidence type="ECO:0000256" key="18">
    <source>
        <dbReference type="PIRSR" id="PIRSR600829-4"/>
    </source>
</evidence>
<evidence type="ECO:0000256" key="10">
    <source>
        <dbReference type="ARBA" id="ARBA00022989"/>
    </source>
</evidence>
<dbReference type="InterPro" id="IPR000829">
    <property type="entry name" value="DAGK"/>
</dbReference>
<keyword evidence="3" id="KW-1003">Cell membrane</keyword>
<evidence type="ECO:0000313" key="21">
    <source>
        <dbReference type="Proteomes" id="UP000266482"/>
    </source>
</evidence>
<dbReference type="GO" id="GO:0008654">
    <property type="term" value="P:phospholipid biosynthetic process"/>
    <property type="evidence" value="ECO:0007669"/>
    <property type="project" value="UniProtKB-KW"/>
</dbReference>
<dbReference type="Proteomes" id="UP000266482">
    <property type="component" value="Unassembled WGS sequence"/>
</dbReference>
<protein>
    <submittedName>
        <fullName evidence="20">Diacylglycerol kinase family protein</fullName>
    </submittedName>
</protein>
<sequence>MRKYVRSAMYALEGIAFAVKTQRNFRFHCFAAIIVAALGIWLSISPAQWCLIILSIGIVMSAELVNTAIEQAVNLASPDVHPIAKAAKDTAAAAVTVAALAAAGIGCIVFGPPLWRLLFAS</sequence>
<reference evidence="20 21" key="1">
    <citation type="submission" date="2018-09" db="EMBL/GenBank/DDBJ databases">
        <title>Paenibacillus aracenensis nov. sp. isolated from a cave in southern Spain.</title>
        <authorList>
            <person name="Jurado V."/>
            <person name="Gutierrez-Patricio S."/>
            <person name="Gonzalez-Pimentel J.L."/>
            <person name="Miller A.Z."/>
            <person name="Laiz L."/>
            <person name="Saiz-Jimenez C."/>
        </authorList>
    </citation>
    <scope>NUCLEOTIDE SEQUENCE [LARGE SCALE GENOMIC DNA]</scope>
    <source>
        <strain evidence="20 21">DSM 22867</strain>
    </source>
</reference>
<dbReference type="AlphaFoldDB" id="A0A3A1UZT3"/>
<keyword evidence="9 17" id="KW-0067">ATP-binding</keyword>
<keyword evidence="18" id="KW-0479">Metal-binding</keyword>
<evidence type="ECO:0000256" key="11">
    <source>
        <dbReference type="ARBA" id="ARBA00023098"/>
    </source>
</evidence>
<keyword evidence="18" id="KW-0460">Magnesium</keyword>
<evidence type="ECO:0000256" key="3">
    <source>
        <dbReference type="ARBA" id="ARBA00022475"/>
    </source>
</evidence>
<feature type="active site" description="Proton acceptor" evidence="15">
    <location>
        <position position="63"/>
    </location>
</feature>
<keyword evidence="13" id="KW-0594">Phospholipid biosynthesis</keyword>
<dbReference type="PANTHER" id="PTHR34299">
    <property type="entry name" value="DIACYLGLYCEROL KINASE"/>
    <property type="match status" value="1"/>
</dbReference>
<evidence type="ECO:0000256" key="6">
    <source>
        <dbReference type="ARBA" id="ARBA00022692"/>
    </source>
</evidence>
<evidence type="ECO:0000256" key="15">
    <source>
        <dbReference type="PIRSR" id="PIRSR600829-1"/>
    </source>
</evidence>
<evidence type="ECO:0000256" key="16">
    <source>
        <dbReference type="PIRSR" id="PIRSR600829-2"/>
    </source>
</evidence>
<evidence type="ECO:0000256" key="13">
    <source>
        <dbReference type="ARBA" id="ARBA00023209"/>
    </source>
</evidence>
<dbReference type="PANTHER" id="PTHR34299:SF1">
    <property type="entry name" value="DIACYLGLYCEROL KINASE"/>
    <property type="match status" value="1"/>
</dbReference>
<name>A0A3A1UZT3_9BACL</name>
<evidence type="ECO:0000256" key="17">
    <source>
        <dbReference type="PIRSR" id="PIRSR600829-3"/>
    </source>
</evidence>